<dbReference type="AlphaFoldDB" id="E8V5Z7"/>
<dbReference type="KEGG" id="tsa:AciPR4_3056"/>
<dbReference type="OrthoDB" id="9797543at2"/>
<dbReference type="Proteomes" id="UP000006844">
    <property type="component" value="Chromosome"/>
</dbReference>
<dbReference type="PANTHER" id="PTHR34475:SF1">
    <property type="entry name" value="CYTOSKELETON PROTEIN RODZ"/>
    <property type="match status" value="1"/>
</dbReference>
<evidence type="ECO:0000313" key="2">
    <source>
        <dbReference type="EMBL" id="ADV83815.1"/>
    </source>
</evidence>
<name>E8V5Z7_TERSS</name>
<evidence type="ECO:0000313" key="3">
    <source>
        <dbReference type="Proteomes" id="UP000006844"/>
    </source>
</evidence>
<dbReference type="InterPro" id="IPR010982">
    <property type="entry name" value="Lambda_DNA-bd_dom_sf"/>
</dbReference>
<proteinExistence type="predicted"/>
<gene>
    <name evidence="2" type="ordered locus">AciPR4_3056</name>
</gene>
<dbReference type="STRING" id="401053.AciPR4_3056"/>
<dbReference type="PANTHER" id="PTHR34475">
    <property type="match status" value="1"/>
</dbReference>
<feature type="transmembrane region" description="Helical" evidence="1">
    <location>
        <begin position="108"/>
        <end position="132"/>
    </location>
</feature>
<keyword evidence="1" id="KW-0472">Membrane</keyword>
<evidence type="ECO:0000256" key="1">
    <source>
        <dbReference type="SAM" id="Phobius"/>
    </source>
</evidence>
<organism evidence="2 3">
    <name type="scientific">Terriglobus saanensis (strain ATCC BAA-1853 / DSM 23119 / SP1PR4)</name>
    <dbReference type="NCBI Taxonomy" id="401053"/>
    <lineage>
        <taxon>Bacteria</taxon>
        <taxon>Pseudomonadati</taxon>
        <taxon>Acidobacteriota</taxon>
        <taxon>Terriglobia</taxon>
        <taxon>Terriglobales</taxon>
        <taxon>Acidobacteriaceae</taxon>
        <taxon>Terriglobus</taxon>
    </lineage>
</organism>
<dbReference type="RefSeq" id="WP_013569546.1">
    <property type="nucleotide sequence ID" value="NC_014963.1"/>
</dbReference>
<keyword evidence="3" id="KW-1185">Reference proteome</keyword>
<keyword evidence="1" id="KW-1133">Transmembrane helix</keyword>
<keyword evidence="1" id="KW-0812">Transmembrane</keyword>
<dbReference type="eggNOG" id="COG1426">
    <property type="taxonomic scope" value="Bacteria"/>
</dbReference>
<dbReference type="GO" id="GO:0003677">
    <property type="term" value="F:DNA binding"/>
    <property type="evidence" value="ECO:0007669"/>
    <property type="project" value="InterPro"/>
</dbReference>
<dbReference type="InterPro" id="IPR050400">
    <property type="entry name" value="Bact_Cytoskel_RodZ"/>
</dbReference>
<protein>
    <recommendedName>
        <fullName evidence="4">Helix-turn-helix domain-containing protein</fullName>
    </recommendedName>
</protein>
<sequence>MANFGSELKQQRNWQGIQLEDISAATRITVRHLRALEEEAFGELPGGVFNKGIVRSYARFLNLDEHATVSAFMDACRRSGVRSHEEQEWSEFAENVSNQRGKRRNSDLWKWAGVVLMVLVLGALAFGVWWWIRHYKIVAR</sequence>
<dbReference type="EMBL" id="CP002467">
    <property type="protein sequence ID" value="ADV83815.1"/>
    <property type="molecule type" value="Genomic_DNA"/>
</dbReference>
<accession>E8V5Z7</accession>
<dbReference type="HOGENOM" id="CLU_140275_0_0_0"/>
<dbReference type="Gene3D" id="1.10.260.40">
    <property type="entry name" value="lambda repressor-like DNA-binding domains"/>
    <property type="match status" value="1"/>
</dbReference>
<dbReference type="Pfam" id="PF13413">
    <property type="entry name" value="HTH_25"/>
    <property type="match status" value="1"/>
</dbReference>
<reference evidence="2 3" key="1">
    <citation type="journal article" date="2012" name="Stand. Genomic Sci.">
        <title>Complete genome sequence of Terriglobus saanensis type strain SP1PR4(T), an Acidobacteria from tundra soil.</title>
        <authorList>
            <person name="Rawat S.R."/>
            <person name="Mannisto M.K."/>
            <person name="Starovoytov V."/>
            <person name="Goodwin L."/>
            <person name="Nolan M."/>
            <person name="Hauser L."/>
            <person name="Land M."/>
            <person name="Davenport K.W."/>
            <person name="Woyke T."/>
            <person name="Haggblom M.M."/>
        </authorList>
    </citation>
    <scope>NUCLEOTIDE SEQUENCE</scope>
    <source>
        <strain evidence="3">ATCC BAA-1853 / DSM 23119 / SP1PR4</strain>
    </source>
</reference>
<evidence type="ECO:0008006" key="4">
    <source>
        <dbReference type="Google" id="ProtNLM"/>
    </source>
</evidence>